<accession>A0A8S2F2C6</accession>
<sequence>MLVYPKLELCSASTIILSQKCIEMIKLFQKLKQEIRNKEKKLNDLKDRSPLNFDDHEEPMIKLRLDSACSALTQYFVPKQLGFGHVTRTDGIQNHTRPLAQQLQADDDPTKAIIILDGTIHKGKPFVKPMMIVFSDGYIIAVLGPFFADGKNNDSEITKYLLYNNVQGLQDWMQPGDVVVVDRGFRDCLIDLQKFGYETKMPLFMEKDQTQYTTDEANKTRLTSKVRWVIESTNGRVKQWRFFSNVVPNTITEKIGDCFEIVCALINCYRPVFVKDTSKDKEIAQQILQLASETSKIKEYSEKIKDKNGKQPKWTNLNATNSIDILNYDILLIK</sequence>
<proteinExistence type="predicted"/>
<dbReference type="PANTHER" id="PTHR23080">
    <property type="entry name" value="THAP DOMAIN PROTEIN"/>
    <property type="match status" value="1"/>
</dbReference>
<evidence type="ECO:0000313" key="7">
    <source>
        <dbReference type="Proteomes" id="UP000677228"/>
    </source>
</evidence>
<dbReference type="GO" id="GO:0046872">
    <property type="term" value="F:metal ion binding"/>
    <property type="evidence" value="ECO:0007669"/>
    <property type="project" value="UniProtKB-KW"/>
</dbReference>
<dbReference type="Pfam" id="PF13359">
    <property type="entry name" value="DDE_Tnp_4"/>
    <property type="match status" value="1"/>
</dbReference>
<reference evidence="5" key="1">
    <citation type="submission" date="2021-02" db="EMBL/GenBank/DDBJ databases">
        <authorList>
            <person name="Nowell W R."/>
        </authorList>
    </citation>
    <scope>NUCLEOTIDE SEQUENCE</scope>
</reference>
<organism evidence="5 7">
    <name type="scientific">Didymodactylos carnosus</name>
    <dbReference type="NCBI Taxonomy" id="1234261"/>
    <lineage>
        <taxon>Eukaryota</taxon>
        <taxon>Metazoa</taxon>
        <taxon>Spiralia</taxon>
        <taxon>Gnathifera</taxon>
        <taxon>Rotifera</taxon>
        <taxon>Eurotatoria</taxon>
        <taxon>Bdelloidea</taxon>
        <taxon>Philodinida</taxon>
        <taxon>Philodinidae</taxon>
        <taxon>Didymodactylos</taxon>
    </lineage>
</organism>
<protein>
    <recommendedName>
        <fullName evidence="4">DDE Tnp4 domain-containing protein</fullName>
    </recommendedName>
</protein>
<evidence type="ECO:0000256" key="1">
    <source>
        <dbReference type="ARBA" id="ARBA00001968"/>
    </source>
</evidence>
<name>A0A8S2F2C6_9BILA</name>
<feature type="coiled-coil region" evidence="3">
    <location>
        <begin position="21"/>
        <end position="48"/>
    </location>
</feature>
<evidence type="ECO:0000259" key="4">
    <source>
        <dbReference type="Pfam" id="PF13359"/>
    </source>
</evidence>
<evidence type="ECO:0000313" key="5">
    <source>
        <dbReference type="EMBL" id="CAF1360407.1"/>
    </source>
</evidence>
<evidence type="ECO:0000313" key="6">
    <source>
        <dbReference type="EMBL" id="CAF4170533.1"/>
    </source>
</evidence>
<keyword evidence="2" id="KW-0479">Metal-binding</keyword>
<feature type="domain" description="DDE Tnp4" evidence="4">
    <location>
        <begin position="121"/>
        <end position="267"/>
    </location>
</feature>
<comment type="caution">
    <text evidence="5">The sequence shown here is derived from an EMBL/GenBank/DDBJ whole genome shotgun (WGS) entry which is preliminary data.</text>
</comment>
<comment type="cofactor">
    <cofactor evidence="1">
        <name>a divalent metal cation</name>
        <dbReference type="ChEBI" id="CHEBI:60240"/>
    </cofactor>
</comment>
<dbReference type="Proteomes" id="UP000682733">
    <property type="component" value="Unassembled WGS sequence"/>
</dbReference>
<dbReference type="AlphaFoldDB" id="A0A8S2F2C6"/>
<evidence type="ECO:0000256" key="2">
    <source>
        <dbReference type="ARBA" id="ARBA00022723"/>
    </source>
</evidence>
<keyword evidence="3" id="KW-0175">Coiled coil</keyword>
<gene>
    <name evidence="5" type="ORF">OVA965_LOCUS31215</name>
    <name evidence="6" type="ORF">TMI583_LOCUS32039</name>
</gene>
<dbReference type="InterPro" id="IPR027806">
    <property type="entry name" value="HARBI1_dom"/>
</dbReference>
<dbReference type="Proteomes" id="UP000677228">
    <property type="component" value="Unassembled WGS sequence"/>
</dbReference>
<dbReference type="EMBL" id="CAJNOK010023278">
    <property type="protein sequence ID" value="CAF1360407.1"/>
    <property type="molecule type" value="Genomic_DNA"/>
</dbReference>
<dbReference type="EMBL" id="CAJOBA010044927">
    <property type="protein sequence ID" value="CAF4170533.1"/>
    <property type="molecule type" value="Genomic_DNA"/>
</dbReference>
<evidence type="ECO:0000256" key="3">
    <source>
        <dbReference type="SAM" id="Coils"/>
    </source>
</evidence>